<accession>A0A109K0X7</accession>
<sequence>MGDDQHRAAFLGERTHDAQNLADELGIERGSRLVEEHDFRPHREGPCDCGPLLLAARKVGRMKIALLSNADLGKQRFGGSAWRRVSGAMIRRKRRVLPMPQAIAAPISP</sequence>
<gene>
    <name evidence="1" type="ORF">AS026_30215</name>
</gene>
<dbReference type="AntiFam" id="ANF00142">
    <property type="entry name" value="Shadow ORF (opposite yadG)"/>
</dbReference>
<organism evidence="1 2">
    <name type="scientific">Rhizobium altiplani</name>
    <dbReference type="NCBI Taxonomy" id="1864509"/>
    <lineage>
        <taxon>Bacteria</taxon>
        <taxon>Pseudomonadati</taxon>
        <taxon>Pseudomonadota</taxon>
        <taxon>Alphaproteobacteria</taxon>
        <taxon>Hyphomicrobiales</taxon>
        <taxon>Rhizobiaceae</taxon>
        <taxon>Rhizobium/Agrobacterium group</taxon>
        <taxon>Rhizobium</taxon>
    </lineage>
</organism>
<name>A0A109K0X7_9HYPH</name>
<dbReference type="AntiFam" id="ANF00095">
    <property type="entry name" value="Shadow ORF (opposite ABC transporters)"/>
</dbReference>
<protein>
    <submittedName>
        <fullName evidence="1">Uncharacterized protein</fullName>
    </submittedName>
</protein>
<reference evidence="1 2" key="1">
    <citation type="submission" date="2015-11" db="EMBL/GenBank/DDBJ databases">
        <title>Draft Genome Sequence of the Strain BR 10423 (Rhizobium sp.) isolated from nodules of Mimosa pudica.</title>
        <authorList>
            <person name="Barauna A.C."/>
            <person name="Zilli J.E."/>
            <person name="Simoes-Araujo J.L."/>
            <person name="Reis V.M."/>
            <person name="James E.K."/>
            <person name="Reis F.B.Jr."/>
            <person name="Rouws L.F."/>
            <person name="Passos S.R."/>
            <person name="Gois S.R."/>
        </authorList>
    </citation>
    <scope>NUCLEOTIDE SEQUENCE [LARGE SCALE GENOMIC DNA]</scope>
    <source>
        <strain evidence="1 2">BR10423</strain>
    </source>
</reference>
<dbReference type="EMBL" id="LNCD01000021">
    <property type="protein sequence ID" value="KWV58469.1"/>
    <property type="molecule type" value="Genomic_DNA"/>
</dbReference>
<evidence type="ECO:0000313" key="2">
    <source>
        <dbReference type="Proteomes" id="UP000068164"/>
    </source>
</evidence>
<dbReference type="AlphaFoldDB" id="A0A109K0X7"/>
<evidence type="ECO:0000313" key="1">
    <source>
        <dbReference type="EMBL" id="KWV58469.1"/>
    </source>
</evidence>
<dbReference type="Proteomes" id="UP000068164">
    <property type="component" value="Unassembled WGS sequence"/>
</dbReference>
<comment type="caution">
    <text evidence="1">The sequence shown here is derived from an EMBL/GenBank/DDBJ whole genome shotgun (WGS) entry which is preliminary data.</text>
</comment>
<proteinExistence type="predicted"/>
<keyword evidence="2" id="KW-1185">Reference proteome</keyword>